<reference evidence="2 3" key="1">
    <citation type="submission" date="2016-05" db="EMBL/GenBank/DDBJ databases">
        <title>Single-cell genome of chain-forming Candidatus Thiomargarita nelsonii and comparison to other large sulfur-oxidizing bacteria.</title>
        <authorList>
            <person name="Winkel M."/>
            <person name="Salman V."/>
            <person name="Woyke T."/>
            <person name="Schulz-Vogt H."/>
            <person name="Richter M."/>
            <person name="Flood B."/>
            <person name="Bailey J."/>
            <person name="Amann R."/>
            <person name="Mussmann M."/>
        </authorList>
    </citation>
    <scope>NUCLEOTIDE SEQUENCE [LARGE SCALE GENOMIC DNA]</scope>
    <source>
        <strain evidence="2 3">THI036</strain>
    </source>
</reference>
<evidence type="ECO:0000313" key="3">
    <source>
        <dbReference type="Proteomes" id="UP000076962"/>
    </source>
</evidence>
<dbReference type="InterPro" id="IPR016130">
    <property type="entry name" value="Tyr_Pase_AS"/>
</dbReference>
<dbReference type="InterPro" id="IPR000387">
    <property type="entry name" value="Tyr_Pase_dom"/>
</dbReference>
<protein>
    <submittedName>
        <fullName evidence="2">Protein tyrosine phosphatase / dual specificity protein phosphatase</fullName>
    </submittedName>
</protein>
<organism evidence="2 3">
    <name type="scientific">Candidatus Thiomargarita nelsonii</name>
    <dbReference type="NCBI Taxonomy" id="1003181"/>
    <lineage>
        <taxon>Bacteria</taxon>
        <taxon>Pseudomonadati</taxon>
        <taxon>Pseudomonadota</taxon>
        <taxon>Gammaproteobacteria</taxon>
        <taxon>Thiotrichales</taxon>
        <taxon>Thiotrichaceae</taxon>
        <taxon>Thiomargarita</taxon>
    </lineage>
</organism>
<dbReference type="PROSITE" id="PS50056">
    <property type="entry name" value="TYR_PHOSPHATASE_2"/>
    <property type="match status" value="1"/>
</dbReference>
<dbReference type="InterPro" id="IPR029021">
    <property type="entry name" value="Prot-tyrosine_phosphatase-like"/>
</dbReference>
<feature type="domain" description="Tyrosine specific protein phosphatases" evidence="1">
    <location>
        <begin position="79"/>
        <end position="136"/>
    </location>
</feature>
<evidence type="ECO:0000313" key="2">
    <source>
        <dbReference type="EMBL" id="OAD23901.1"/>
    </source>
</evidence>
<sequence length="155" mass="17450">MKDTETGYEKVLNGYLGIGHRPKLKSLKAFREQGVTHIWTLLSEKEGSLNIKKASIASGLDWEWLSLANGKPPEESLLPEIINSFERCKRHLENGAKIYLHCSAGIHRTGMISYAFLRFIGKNNKESLDTLTKMRSITSEGVGIDRLEWGDLNFG</sequence>
<dbReference type="Proteomes" id="UP000076962">
    <property type="component" value="Unassembled WGS sequence"/>
</dbReference>
<dbReference type="SUPFAM" id="SSF52799">
    <property type="entry name" value="(Phosphotyrosine protein) phosphatases II"/>
    <property type="match status" value="1"/>
</dbReference>
<dbReference type="Gene3D" id="3.90.190.10">
    <property type="entry name" value="Protein tyrosine phosphatase superfamily"/>
    <property type="match status" value="1"/>
</dbReference>
<proteinExistence type="predicted"/>
<dbReference type="AlphaFoldDB" id="A0A176S716"/>
<dbReference type="Pfam" id="PF22785">
    <property type="entry name" value="Tc-R-P"/>
    <property type="match status" value="1"/>
</dbReference>
<evidence type="ECO:0000259" key="1">
    <source>
        <dbReference type="PROSITE" id="PS50056"/>
    </source>
</evidence>
<dbReference type="EMBL" id="LUTY01000107">
    <property type="protein sequence ID" value="OAD23901.1"/>
    <property type="molecule type" value="Genomic_DNA"/>
</dbReference>
<gene>
    <name evidence="2" type="ORF">THIOM_000252</name>
</gene>
<dbReference type="PROSITE" id="PS00383">
    <property type="entry name" value="TYR_PHOSPHATASE_1"/>
    <property type="match status" value="1"/>
</dbReference>
<name>A0A176S716_9GAMM</name>
<comment type="caution">
    <text evidence="2">The sequence shown here is derived from an EMBL/GenBank/DDBJ whole genome shotgun (WGS) entry which is preliminary data.</text>
</comment>
<keyword evidence="3" id="KW-1185">Reference proteome</keyword>
<accession>A0A176S716</accession>